<dbReference type="OrthoDB" id="478139at2"/>
<evidence type="ECO:0000313" key="2">
    <source>
        <dbReference type="Proteomes" id="UP000271624"/>
    </source>
</evidence>
<gene>
    <name evidence="1" type="ORF">DSM106972_086960</name>
</gene>
<proteinExistence type="predicted"/>
<dbReference type="RefSeq" id="WP_127086691.1">
    <property type="nucleotide sequence ID" value="NZ_RSCL01000035.1"/>
</dbReference>
<dbReference type="SUPFAM" id="SSF51004">
    <property type="entry name" value="C-terminal (heme d1) domain of cytochrome cd1-nitrite reductase"/>
    <property type="match status" value="1"/>
</dbReference>
<dbReference type="Proteomes" id="UP000271624">
    <property type="component" value="Unassembled WGS sequence"/>
</dbReference>
<dbReference type="InterPro" id="IPR011048">
    <property type="entry name" value="Haem_d1_sf"/>
</dbReference>
<comment type="caution">
    <text evidence="1">The sequence shown here is derived from an EMBL/GenBank/DDBJ whole genome shotgun (WGS) entry which is preliminary data.</text>
</comment>
<dbReference type="EMBL" id="RSCL01000035">
    <property type="protein sequence ID" value="RUS96673.1"/>
    <property type="molecule type" value="Genomic_DNA"/>
</dbReference>
<evidence type="ECO:0000313" key="1">
    <source>
        <dbReference type="EMBL" id="RUS96673.1"/>
    </source>
</evidence>
<dbReference type="AlphaFoldDB" id="A0A433US46"/>
<reference evidence="1" key="1">
    <citation type="submission" date="2018-12" db="EMBL/GenBank/DDBJ databases">
        <authorList>
            <person name="Will S."/>
            <person name="Neumann-Schaal M."/>
            <person name="Henke P."/>
        </authorList>
    </citation>
    <scope>NUCLEOTIDE SEQUENCE</scope>
    <source>
        <strain evidence="1">PCC 7102</strain>
    </source>
</reference>
<reference evidence="1" key="2">
    <citation type="journal article" date="2019" name="Genome Biol. Evol.">
        <title>Day and night: Metabolic profiles and evolutionary relationships of six axenic non-marine cyanobacteria.</title>
        <authorList>
            <person name="Will S.E."/>
            <person name="Henke P."/>
            <person name="Boedeker C."/>
            <person name="Huang S."/>
            <person name="Brinkmann H."/>
            <person name="Rohde M."/>
            <person name="Jarek M."/>
            <person name="Friedl T."/>
            <person name="Seufert S."/>
            <person name="Schumacher M."/>
            <person name="Overmann J."/>
            <person name="Neumann-Schaal M."/>
            <person name="Petersen J."/>
        </authorList>
    </citation>
    <scope>NUCLEOTIDE SEQUENCE [LARGE SCALE GENOMIC DNA]</scope>
    <source>
        <strain evidence="1">PCC 7102</strain>
    </source>
</reference>
<accession>A0A433US46</accession>
<name>A0A433US46_9CYAN</name>
<protein>
    <submittedName>
        <fullName evidence="1">Uncharacterized protein</fullName>
    </submittedName>
</protein>
<organism evidence="1 2">
    <name type="scientific">Dulcicalothrix desertica PCC 7102</name>
    <dbReference type="NCBI Taxonomy" id="232991"/>
    <lineage>
        <taxon>Bacteria</taxon>
        <taxon>Bacillati</taxon>
        <taxon>Cyanobacteriota</taxon>
        <taxon>Cyanophyceae</taxon>
        <taxon>Nostocales</taxon>
        <taxon>Calotrichaceae</taxon>
        <taxon>Dulcicalothrix</taxon>
    </lineage>
</organism>
<keyword evidence="2" id="KW-1185">Reference proteome</keyword>
<sequence length="299" mass="32041">MALKLTRRQFGQLAVFSTTTAAVGLVISKTLAQESSAGTVILGIRNGISDNDTDTNLDSNTTDIADGSQITDPSTLQPIIVESLNVSTQQIKTVLTTAPILEACERLSGFASVNGKLIAAATYTCTRKKKDTKVRLIDLNSLETVNISGLKNNEEVYQLLRLANGSLGAVVGKEKGKGSSRIVTIDLKTGEITDRSKIPEQKRVTVVAECADGVFYGIDTGKAGETSLSQIDKGESKKLTYQRATFNNGSDGLVCTSSNELFTLIGFRYQSPKYLNKINKDTGETDRISGFDVAKITLA</sequence>